<dbReference type="PANTHER" id="PTHR45762">
    <property type="entry name" value="ZINC FINGER RNA-BINDING PROTEIN"/>
    <property type="match status" value="1"/>
</dbReference>
<accession>A0A6P6EK18</accession>
<dbReference type="FunFam" id="3.30.460.10:FF:000010">
    <property type="entry name" value="Zinc finger RNA-binding protein 2"/>
    <property type="match status" value="1"/>
</dbReference>
<gene>
    <name evidence="5" type="primary">Zfr2</name>
</gene>
<dbReference type="Gene3D" id="1.10.1410.40">
    <property type="match status" value="1"/>
</dbReference>
<dbReference type="InterPro" id="IPR049402">
    <property type="entry name" value="DZF_dom_C"/>
</dbReference>
<dbReference type="FunCoup" id="A0A6P6EK18">
    <property type="interactions" value="37"/>
</dbReference>
<dbReference type="InterPro" id="IPR036236">
    <property type="entry name" value="Znf_C2H2_sf"/>
</dbReference>
<feature type="region of interest" description="Disordered" evidence="2">
    <location>
        <begin position="742"/>
        <end position="777"/>
    </location>
</feature>
<dbReference type="Pfam" id="PF12874">
    <property type="entry name" value="zf-met"/>
    <property type="match status" value="3"/>
</dbReference>
<keyword evidence="4" id="KW-1185">Reference proteome</keyword>
<feature type="region of interest" description="Disordered" evidence="2">
    <location>
        <begin position="188"/>
        <end position="236"/>
    </location>
</feature>
<dbReference type="Pfam" id="PF07528">
    <property type="entry name" value="DZF_N"/>
    <property type="match status" value="1"/>
</dbReference>
<feature type="compositionally biased region" description="Basic and acidic residues" evidence="2">
    <location>
        <begin position="586"/>
        <end position="595"/>
    </location>
</feature>
<dbReference type="SMART" id="SM00355">
    <property type="entry name" value="ZnF_C2H2"/>
    <property type="match status" value="3"/>
</dbReference>
<dbReference type="GO" id="GO:0008270">
    <property type="term" value="F:zinc ion binding"/>
    <property type="evidence" value="ECO:0007669"/>
    <property type="project" value="InterPro"/>
</dbReference>
<dbReference type="PROSITE" id="PS00028">
    <property type="entry name" value="ZINC_FINGER_C2H2_1"/>
    <property type="match status" value="1"/>
</dbReference>
<dbReference type="Gene3D" id="3.30.460.10">
    <property type="entry name" value="Beta Polymerase, domain 2"/>
    <property type="match status" value="1"/>
</dbReference>
<dbReference type="GO" id="GO:0003725">
    <property type="term" value="F:double-stranded RNA binding"/>
    <property type="evidence" value="ECO:0007669"/>
    <property type="project" value="TreeGrafter"/>
</dbReference>
<dbReference type="InterPro" id="IPR013087">
    <property type="entry name" value="Znf_C2H2_type"/>
</dbReference>
<dbReference type="Gene3D" id="3.30.160.60">
    <property type="entry name" value="Classic Zinc Finger"/>
    <property type="match status" value="2"/>
</dbReference>
<sequence>MGQSSKNQLVEDAKMAASRSSSFAQSSTKPSLASGAAYTTRKDPATQPPARRARTSQDSHSYRWSPARSSPDRQDLSCRPGPSSLGHHAPVSSAARGPSRPPKPKVGPKQPWLHYCHVCNISCAGPQTYQEHLEGQKHRKKEAAQRPESSSSLYCDLCCVSCTGSDAYDAHIRGARHQKKFRLHTRLGKPIPTAKPMPRSSSHAQHCTSHEDSGGSGVSSPEEPAQAPRRLASTVRIVGPLEPLSAGSRTPEGTSGQFKAQVPGEMAAWRGSAEATTGVWVAEPVGQEFVEEVCSDQGKVIRYRCRLCECNFNDRNAQDLHLRGRRHRLQYRRKVDPRLPLVAGPGRLRRLQEEQARKHRQLVQRQLEETRQRWRAELSHCEAHCKDQKKEPRPQDEEQPLRAPTWTLPSPVDRPATPATRAQAKRRRLETSDDRHVMCKHAAIYPTEAELQAIQKAVSHAERALRLVSDLMTEEDSENLGNEGSQCSVASSPRILKGVMRVGILAKGLVLRGDRNVRLTLLCSQKPTRALLHRIVTRLPQQLLVVTDDKYEVSSDPETSIVISSCEEPRVRVTVSITSPLMRQDPSADREGKEDEQPDPDILSPEKCLEALADLRHAKWFQARASNLQPCAIVIRVLQDLRQRVPTWGALPAWAMELLVEKALSSASRPLNPGEAMRRVLECVATGALLADGPGIQDPCEKDRIDALHCMTLQEREDVTASAQHALRMVAFRQIHKVLGMSPLPPRPRFRKRPRETKAEEGARDRKRGRQGGEGPL</sequence>
<dbReference type="InterPro" id="IPR006561">
    <property type="entry name" value="DZF_dom"/>
</dbReference>
<evidence type="ECO:0000313" key="4">
    <source>
        <dbReference type="Proteomes" id="UP000515203"/>
    </source>
</evidence>
<dbReference type="SMART" id="SM00451">
    <property type="entry name" value="ZnF_U1"/>
    <property type="match status" value="3"/>
</dbReference>
<organism evidence="4 5">
    <name type="scientific">Octodon degus</name>
    <name type="common">Degu</name>
    <name type="synonym">Sciurus degus</name>
    <dbReference type="NCBI Taxonomy" id="10160"/>
    <lineage>
        <taxon>Eukaryota</taxon>
        <taxon>Metazoa</taxon>
        <taxon>Chordata</taxon>
        <taxon>Craniata</taxon>
        <taxon>Vertebrata</taxon>
        <taxon>Euteleostomi</taxon>
        <taxon>Mammalia</taxon>
        <taxon>Eutheria</taxon>
        <taxon>Euarchontoglires</taxon>
        <taxon>Glires</taxon>
        <taxon>Rodentia</taxon>
        <taxon>Hystricomorpha</taxon>
        <taxon>Octodontidae</taxon>
        <taxon>Octodon</taxon>
    </lineage>
</organism>
<evidence type="ECO:0000256" key="2">
    <source>
        <dbReference type="SAM" id="MobiDB-lite"/>
    </source>
</evidence>
<dbReference type="GO" id="GO:0003727">
    <property type="term" value="F:single-stranded RNA binding"/>
    <property type="evidence" value="ECO:0007669"/>
    <property type="project" value="TreeGrafter"/>
</dbReference>
<name>A0A6P6EK18_OCTDE</name>
<dbReference type="InterPro" id="IPR049401">
    <property type="entry name" value="DZF_dom_N"/>
</dbReference>
<dbReference type="FunFam" id="1.10.1410.40:FF:000001">
    <property type="entry name" value="interleukin enhancer-binding factor 3 isoform X1"/>
    <property type="match status" value="1"/>
</dbReference>
<dbReference type="CTD" id="23217"/>
<dbReference type="InterPro" id="IPR003604">
    <property type="entry name" value="Matrin/U1-like-C_Znf_C2H2"/>
</dbReference>
<dbReference type="Proteomes" id="UP000515203">
    <property type="component" value="Unplaced"/>
</dbReference>
<dbReference type="GeneID" id="101588876"/>
<dbReference type="OrthoDB" id="8898434at2759"/>
<dbReference type="AlphaFoldDB" id="A0A6P6EK18"/>
<dbReference type="RefSeq" id="XP_023572666.1">
    <property type="nucleotide sequence ID" value="XM_023716898.1"/>
</dbReference>
<protein>
    <submittedName>
        <fullName evidence="5">Zinc finger RNA-binding protein 2</fullName>
    </submittedName>
</protein>
<dbReference type="InParanoid" id="A0A6P6EK18"/>
<feature type="region of interest" description="Disordered" evidence="2">
    <location>
        <begin position="578"/>
        <end position="603"/>
    </location>
</feature>
<feature type="region of interest" description="Disordered" evidence="2">
    <location>
        <begin position="384"/>
        <end position="433"/>
    </location>
</feature>
<dbReference type="SMART" id="SM00572">
    <property type="entry name" value="DZF"/>
    <property type="match status" value="1"/>
</dbReference>
<reference evidence="5" key="1">
    <citation type="submission" date="2025-08" db="UniProtKB">
        <authorList>
            <consortium name="RefSeq"/>
        </authorList>
    </citation>
    <scope>IDENTIFICATION</scope>
</reference>
<feature type="compositionally biased region" description="Low complexity" evidence="2">
    <location>
        <begin position="16"/>
        <end position="27"/>
    </location>
</feature>
<feature type="region of interest" description="Disordered" evidence="2">
    <location>
        <begin position="1"/>
        <end position="108"/>
    </location>
</feature>
<evidence type="ECO:0000256" key="1">
    <source>
        <dbReference type="ARBA" id="ARBA00004123"/>
    </source>
</evidence>
<comment type="subcellular location">
    <subcellularLocation>
        <location evidence="1">Nucleus</location>
    </subcellularLocation>
</comment>
<feature type="compositionally biased region" description="Basic and acidic residues" evidence="2">
    <location>
        <begin position="384"/>
        <end position="400"/>
    </location>
</feature>
<dbReference type="Pfam" id="PF20965">
    <property type="entry name" value="DZF_C"/>
    <property type="match status" value="1"/>
</dbReference>
<dbReference type="PANTHER" id="PTHR45762:SF2">
    <property type="entry name" value="ZINC FINGER RNA-BINDING PROTEIN 2"/>
    <property type="match status" value="1"/>
</dbReference>
<dbReference type="GO" id="GO:0071011">
    <property type="term" value="C:precatalytic spliceosome"/>
    <property type="evidence" value="ECO:0007669"/>
    <property type="project" value="TreeGrafter"/>
</dbReference>
<dbReference type="InterPro" id="IPR043519">
    <property type="entry name" value="NT_sf"/>
</dbReference>
<evidence type="ECO:0000313" key="5">
    <source>
        <dbReference type="RefSeq" id="XP_023572666.1"/>
    </source>
</evidence>
<proteinExistence type="predicted"/>
<feature type="domain" description="DZF" evidence="3">
    <location>
        <begin position="414"/>
        <end position="773"/>
    </location>
</feature>
<dbReference type="SUPFAM" id="SSF57667">
    <property type="entry name" value="beta-beta-alpha zinc fingers"/>
    <property type="match status" value="3"/>
</dbReference>
<dbReference type="PROSITE" id="PS51703">
    <property type="entry name" value="DZF"/>
    <property type="match status" value="1"/>
</dbReference>
<evidence type="ECO:0000259" key="3">
    <source>
        <dbReference type="PROSITE" id="PS51703"/>
    </source>
</evidence>